<dbReference type="RefSeq" id="WP_100388042.1">
    <property type="nucleotide sequence ID" value="NZ_BMZU01000001.1"/>
</dbReference>
<evidence type="ECO:0000313" key="12">
    <source>
        <dbReference type="Proteomes" id="UP000231742"/>
    </source>
</evidence>
<reference evidence="11 12" key="1">
    <citation type="submission" date="2017-11" db="EMBL/GenBank/DDBJ databases">
        <title>Genomic Encyclopedia of Archaeal and Bacterial Type Strains, Phase II (KMG-II): From Individual Species to Whole Genera.</title>
        <authorList>
            <person name="Goeker M."/>
        </authorList>
    </citation>
    <scope>NUCLEOTIDE SEQUENCE [LARGE SCALE GENOMIC DNA]</scope>
    <source>
        <strain evidence="11 12">DSM 16400</strain>
    </source>
</reference>
<dbReference type="Proteomes" id="UP000231742">
    <property type="component" value="Unassembled WGS sequence"/>
</dbReference>
<comment type="pathway">
    <text evidence="2 9">Amino-acid biosynthesis; L-tryptophan biosynthesis; L-tryptophan from chorismate: step 3/5.</text>
</comment>
<keyword evidence="5 9" id="KW-0028">Amino-acid biosynthesis</keyword>
<protein>
    <recommendedName>
        <fullName evidence="4 9">N-(5'-phosphoribosyl)anthranilate isomerase</fullName>
        <shortName evidence="9">PRAI</shortName>
        <ecNumber evidence="3 9">5.3.1.24</ecNumber>
    </recommendedName>
</protein>
<comment type="catalytic activity">
    <reaction evidence="1 9">
        <text>N-(5-phospho-beta-D-ribosyl)anthranilate = 1-(2-carboxyphenylamino)-1-deoxy-D-ribulose 5-phosphate</text>
        <dbReference type="Rhea" id="RHEA:21540"/>
        <dbReference type="ChEBI" id="CHEBI:18277"/>
        <dbReference type="ChEBI" id="CHEBI:58613"/>
        <dbReference type="EC" id="5.3.1.24"/>
    </reaction>
</comment>
<dbReference type="EMBL" id="PGFH01000001">
    <property type="protein sequence ID" value="PJJ81350.1"/>
    <property type="molecule type" value="Genomic_DNA"/>
</dbReference>
<evidence type="ECO:0000256" key="5">
    <source>
        <dbReference type="ARBA" id="ARBA00022605"/>
    </source>
</evidence>
<evidence type="ECO:0000256" key="7">
    <source>
        <dbReference type="ARBA" id="ARBA00023141"/>
    </source>
</evidence>
<accession>A0A2M9D6S2</accession>
<dbReference type="InterPro" id="IPR013785">
    <property type="entry name" value="Aldolase_TIM"/>
</dbReference>
<dbReference type="Pfam" id="PF00697">
    <property type="entry name" value="PRAI"/>
    <property type="match status" value="1"/>
</dbReference>
<evidence type="ECO:0000259" key="10">
    <source>
        <dbReference type="Pfam" id="PF00697"/>
    </source>
</evidence>
<comment type="similarity">
    <text evidence="9">Belongs to the TrpF family.</text>
</comment>
<dbReference type="PANTHER" id="PTHR42894">
    <property type="entry name" value="N-(5'-PHOSPHORIBOSYL)ANTHRANILATE ISOMERASE"/>
    <property type="match status" value="1"/>
</dbReference>
<evidence type="ECO:0000256" key="9">
    <source>
        <dbReference type="HAMAP-Rule" id="MF_00135"/>
    </source>
</evidence>
<dbReference type="InterPro" id="IPR044643">
    <property type="entry name" value="TrpF_fam"/>
</dbReference>
<keyword evidence="6 9" id="KW-0822">Tryptophan biosynthesis</keyword>
<proteinExistence type="inferred from homology"/>
<keyword evidence="8 9" id="KW-0413">Isomerase</keyword>
<evidence type="ECO:0000256" key="1">
    <source>
        <dbReference type="ARBA" id="ARBA00001164"/>
    </source>
</evidence>
<evidence type="ECO:0000256" key="6">
    <source>
        <dbReference type="ARBA" id="ARBA00022822"/>
    </source>
</evidence>
<dbReference type="Gene3D" id="3.20.20.70">
    <property type="entry name" value="Aldolase class I"/>
    <property type="match status" value="1"/>
</dbReference>
<keyword evidence="7 9" id="KW-0057">Aromatic amino acid biosynthesis</keyword>
<dbReference type="UniPathway" id="UPA00035">
    <property type="reaction ID" value="UER00042"/>
</dbReference>
<dbReference type="EC" id="5.3.1.24" evidence="3 9"/>
<dbReference type="AlphaFoldDB" id="A0A2M9D6S2"/>
<evidence type="ECO:0000256" key="4">
    <source>
        <dbReference type="ARBA" id="ARBA00022272"/>
    </source>
</evidence>
<dbReference type="GO" id="GO:0004640">
    <property type="term" value="F:phosphoribosylanthranilate isomerase activity"/>
    <property type="evidence" value="ECO:0007669"/>
    <property type="project" value="UniProtKB-UniRule"/>
</dbReference>
<evidence type="ECO:0000256" key="3">
    <source>
        <dbReference type="ARBA" id="ARBA00012572"/>
    </source>
</evidence>
<evidence type="ECO:0000256" key="8">
    <source>
        <dbReference type="ARBA" id="ARBA00023235"/>
    </source>
</evidence>
<dbReference type="SUPFAM" id="SSF51366">
    <property type="entry name" value="Ribulose-phoshate binding barrel"/>
    <property type="match status" value="1"/>
</dbReference>
<feature type="domain" description="N-(5'phosphoribosyl) anthranilate isomerase (PRAI)" evidence="10">
    <location>
        <begin position="6"/>
        <end position="200"/>
    </location>
</feature>
<gene>
    <name evidence="9" type="primary">trpF</name>
    <name evidence="11" type="ORF">CLV85_0523</name>
</gene>
<evidence type="ECO:0000256" key="2">
    <source>
        <dbReference type="ARBA" id="ARBA00004664"/>
    </source>
</evidence>
<dbReference type="OrthoDB" id="3243379at2"/>
<dbReference type="PANTHER" id="PTHR42894:SF1">
    <property type="entry name" value="N-(5'-PHOSPHORIBOSYL)ANTHRANILATE ISOMERASE"/>
    <property type="match status" value="1"/>
</dbReference>
<name>A0A2M9D6S2_9MICO</name>
<dbReference type="CDD" id="cd00405">
    <property type="entry name" value="PRAI"/>
    <property type="match status" value="1"/>
</dbReference>
<keyword evidence="12" id="KW-1185">Reference proteome</keyword>
<evidence type="ECO:0000313" key="11">
    <source>
        <dbReference type="EMBL" id="PJJ81350.1"/>
    </source>
</evidence>
<dbReference type="HAMAP" id="MF_00135">
    <property type="entry name" value="PRAI"/>
    <property type="match status" value="1"/>
</dbReference>
<dbReference type="GO" id="GO:0000162">
    <property type="term" value="P:L-tryptophan biosynthetic process"/>
    <property type="evidence" value="ECO:0007669"/>
    <property type="project" value="UniProtKB-UniRule"/>
</dbReference>
<comment type="caution">
    <text evidence="11">The sequence shown here is derived from an EMBL/GenBank/DDBJ whole genome shotgun (WGS) entry which is preliminary data.</text>
</comment>
<sequence>MTRLFVKICGISTPDAALAVAEAGADAIGFVFAPGSPRLVLDDQALSLTQGLPSEIETVGVFRNQPIDEVLAIARRAGVATVQLHGDESDADFDRLRAEGFGTIRAISVEDYRRRSLAGQLRADDRLLIDAVEPGAGATFDPALLEGTALPESWILAGGLTPDNVAELVRTLQPGGVDVSSGVEASRGVKDVTRIRDFIAAARSV</sequence>
<dbReference type="InterPro" id="IPR011060">
    <property type="entry name" value="RibuloseP-bd_barrel"/>
</dbReference>
<dbReference type="InterPro" id="IPR001240">
    <property type="entry name" value="PRAI_dom"/>
</dbReference>
<organism evidence="11 12">
    <name type="scientific">Salinibacterium amurskyense</name>
    <dbReference type="NCBI Taxonomy" id="205941"/>
    <lineage>
        <taxon>Bacteria</taxon>
        <taxon>Bacillati</taxon>
        <taxon>Actinomycetota</taxon>
        <taxon>Actinomycetes</taxon>
        <taxon>Micrococcales</taxon>
        <taxon>Microbacteriaceae</taxon>
        <taxon>Salinibacterium</taxon>
    </lineage>
</organism>